<evidence type="ECO:0000256" key="3">
    <source>
        <dbReference type="ARBA" id="ARBA00022471"/>
    </source>
</evidence>
<proteinExistence type="inferred from homology"/>
<dbReference type="Pfam" id="PF05938">
    <property type="entry name" value="Self-incomp_S1"/>
    <property type="match status" value="1"/>
</dbReference>
<evidence type="ECO:0000256" key="4">
    <source>
        <dbReference type="ARBA" id="ARBA00022525"/>
    </source>
</evidence>
<keyword evidence="3" id="KW-0713">Self-incompatibility</keyword>
<dbReference type="GO" id="GO:0005576">
    <property type="term" value="C:extracellular region"/>
    <property type="evidence" value="ECO:0007669"/>
    <property type="project" value="UniProtKB-SubCell"/>
</dbReference>
<comment type="subcellular location">
    <subcellularLocation>
        <location evidence="1">Secreted</location>
    </subcellularLocation>
</comment>
<evidence type="ECO:0000256" key="6">
    <source>
        <dbReference type="SAM" id="SignalP"/>
    </source>
</evidence>
<sequence>MCRNFSMPWMMLVAFVWLANNAIMGTNGSIAVGVKNMLGDKLMLNVYCPHIDGKQHSLANDDSIKWPYNGGLPEVPGKSSLLCFFRWNGAHHSLDMCSPSKYTGCESAIWEIKQDQFCRHRGIGGPTNYFCHHWDD</sequence>
<feature type="signal peptide" evidence="6">
    <location>
        <begin position="1"/>
        <end position="25"/>
    </location>
</feature>
<feature type="chain" id="PRO_5027566349" description="S-protein homolog" evidence="6">
    <location>
        <begin position="26"/>
        <end position="136"/>
    </location>
</feature>
<dbReference type="EMBL" id="AP015037">
    <property type="protein sequence ID" value="BAT83637.1"/>
    <property type="molecule type" value="Genomic_DNA"/>
</dbReference>
<comment type="similarity">
    <text evidence="2">Belongs to the plant self-incompatibility (S1) protein family.</text>
</comment>
<protein>
    <recommendedName>
        <fullName evidence="9">S-protein homolog</fullName>
    </recommendedName>
</protein>
<name>A0A0S3RSQ6_PHAAN</name>
<evidence type="ECO:0000256" key="1">
    <source>
        <dbReference type="ARBA" id="ARBA00004613"/>
    </source>
</evidence>
<evidence type="ECO:0000256" key="2">
    <source>
        <dbReference type="ARBA" id="ARBA00005581"/>
    </source>
</evidence>
<accession>A0A0S3RSQ6</accession>
<evidence type="ECO:0000313" key="7">
    <source>
        <dbReference type="EMBL" id="BAT83637.1"/>
    </source>
</evidence>
<evidence type="ECO:0000256" key="5">
    <source>
        <dbReference type="ARBA" id="ARBA00022729"/>
    </source>
</evidence>
<evidence type="ECO:0008006" key="9">
    <source>
        <dbReference type="Google" id="ProtNLM"/>
    </source>
</evidence>
<organism evidence="7 8">
    <name type="scientific">Vigna angularis var. angularis</name>
    <dbReference type="NCBI Taxonomy" id="157739"/>
    <lineage>
        <taxon>Eukaryota</taxon>
        <taxon>Viridiplantae</taxon>
        <taxon>Streptophyta</taxon>
        <taxon>Embryophyta</taxon>
        <taxon>Tracheophyta</taxon>
        <taxon>Spermatophyta</taxon>
        <taxon>Magnoliopsida</taxon>
        <taxon>eudicotyledons</taxon>
        <taxon>Gunneridae</taxon>
        <taxon>Pentapetalae</taxon>
        <taxon>rosids</taxon>
        <taxon>fabids</taxon>
        <taxon>Fabales</taxon>
        <taxon>Fabaceae</taxon>
        <taxon>Papilionoideae</taxon>
        <taxon>50 kb inversion clade</taxon>
        <taxon>NPAAA clade</taxon>
        <taxon>indigoferoid/millettioid clade</taxon>
        <taxon>Phaseoleae</taxon>
        <taxon>Vigna</taxon>
    </lineage>
</organism>
<keyword evidence="8" id="KW-1185">Reference proteome</keyword>
<keyword evidence="5 6" id="KW-0732">Signal</keyword>
<dbReference type="InterPro" id="IPR010264">
    <property type="entry name" value="Self-incomp_S1"/>
</dbReference>
<dbReference type="AlphaFoldDB" id="A0A0S3RSQ6"/>
<dbReference type="GO" id="GO:0060320">
    <property type="term" value="P:rejection of self pollen"/>
    <property type="evidence" value="ECO:0007669"/>
    <property type="project" value="UniProtKB-KW"/>
</dbReference>
<dbReference type="OrthoDB" id="1430835at2759"/>
<reference evidence="7 8" key="1">
    <citation type="journal article" date="2015" name="Sci. Rep.">
        <title>The power of single molecule real-time sequencing technology in the de novo assembly of a eukaryotic genome.</title>
        <authorList>
            <person name="Sakai H."/>
            <person name="Naito K."/>
            <person name="Ogiso-Tanaka E."/>
            <person name="Takahashi Y."/>
            <person name="Iseki K."/>
            <person name="Muto C."/>
            <person name="Satou K."/>
            <person name="Teruya K."/>
            <person name="Shiroma A."/>
            <person name="Shimoji M."/>
            <person name="Hirano T."/>
            <person name="Itoh T."/>
            <person name="Kaga A."/>
            <person name="Tomooka N."/>
        </authorList>
    </citation>
    <scope>NUCLEOTIDE SEQUENCE [LARGE SCALE GENOMIC DNA]</scope>
    <source>
        <strain evidence="8">cv. Shumari</strain>
    </source>
</reference>
<keyword evidence="4" id="KW-0964">Secreted</keyword>
<dbReference type="Proteomes" id="UP000291084">
    <property type="component" value="Chromosome 4"/>
</dbReference>
<gene>
    <name evidence="7" type="primary">Vigan.04G082000</name>
    <name evidence="7" type="ORF">VIGAN_04082000</name>
</gene>
<evidence type="ECO:0000313" key="8">
    <source>
        <dbReference type="Proteomes" id="UP000291084"/>
    </source>
</evidence>